<evidence type="ECO:0000256" key="1">
    <source>
        <dbReference type="SAM" id="MobiDB-lite"/>
    </source>
</evidence>
<dbReference type="GO" id="GO:0005634">
    <property type="term" value="C:nucleus"/>
    <property type="evidence" value="ECO:0007669"/>
    <property type="project" value="TreeGrafter"/>
</dbReference>
<gene>
    <name evidence="2" type="ORF">NEMBOFW57_004240</name>
</gene>
<dbReference type="InterPro" id="IPR037647">
    <property type="entry name" value="HIRIP3"/>
</dbReference>
<keyword evidence="3" id="KW-1185">Reference proteome</keyword>
<feature type="compositionally biased region" description="Basic residues" evidence="1">
    <location>
        <begin position="129"/>
        <end position="141"/>
    </location>
</feature>
<reference evidence="2" key="1">
    <citation type="submission" date="2023-02" db="EMBL/GenBank/DDBJ databases">
        <authorList>
            <person name="Palmer J.M."/>
        </authorList>
    </citation>
    <scope>NUCLEOTIDE SEQUENCE</scope>
    <source>
        <strain evidence="2">FW57</strain>
    </source>
</reference>
<feature type="compositionally biased region" description="Low complexity" evidence="1">
    <location>
        <begin position="334"/>
        <end position="344"/>
    </location>
</feature>
<sequence length="410" mass="44070">MAPAKATEKAIAKELVDVVRQMYNGPDREQLSVNYARHVVEEKLKLGNGFLKEGDWKEKSKQIIKGTCEELDAADTEPPAPTPKKKAKPAPKQAGSKEKKRPKKASTPSDAESEVSDVSEEEHAPSPPPKKRKLASKRKGKVLSDDEDESMSDANGDKSEREPTKPTAKPQPKQATGSESALSDVPDSSSESKPAPNKDDTLNHAGDDSSSDLNALPTQIKPKSKTKDAKPAAASTDSASDAQIKLLQSQLSKCGVRKVWAFEFKKHGADTPKAKIAHLREMLANVGMTGRFSESRAREIKEARELQADLQDVMQGEKSWGVGGGGRGSRRRAAAAAATVATGRVVKEEESDEEGSGEGEDEEESGEEEEDAGSGESEEEEDGGKLAVRSKGPAKRRADLAFLEDESESD</sequence>
<proteinExistence type="predicted"/>
<feature type="compositionally biased region" description="Low complexity" evidence="1">
    <location>
        <begin position="165"/>
        <end position="176"/>
    </location>
</feature>
<feature type="region of interest" description="Disordered" evidence="1">
    <location>
        <begin position="316"/>
        <end position="410"/>
    </location>
</feature>
<feature type="compositionally biased region" description="Basic and acidic residues" evidence="1">
    <location>
        <begin position="155"/>
        <end position="164"/>
    </location>
</feature>
<dbReference type="Proteomes" id="UP001197093">
    <property type="component" value="Unassembled WGS sequence"/>
</dbReference>
<organism evidence="2 3">
    <name type="scientific">Staphylotrichum longicolle</name>
    <dbReference type="NCBI Taxonomy" id="669026"/>
    <lineage>
        <taxon>Eukaryota</taxon>
        <taxon>Fungi</taxon>
        <taxon>Dikarya</taxon>
        <taxon>Ascomycota</taxon>
        <taxon>Pezizomycotina</taxon>
        <taxon>Sordariomycetes</taxon>
        <taxon>Sordariomycetidae</taxon>
        <taxon>Sordariales</taxon>
        <taxon>Chaetomiaceae</taxon>
        <taxon>Staphylotrichum</taxon>
    </lineage>
</organism>
<evidence type="ECO:0008006" key="4">
    <source>
        <dbReference type="Google" id="ProtNLM"/>
    </source>
</evidence>
<evidence type="ECO:0000313" key="3">
    <source>
        <dbReference type="Proteomes" id="UP001197093"/>
    </source>
</evidence>
<feature type="compositionally biased region" description="Acidic residues" evidence="1">
    <location>
        <begin position="349"/>
        <end position="382"/>
    </location>
</feature>
<feature type="compositionally biased region" description="Acidic residues" evidence="1">
    <location>
        <begin position="111"/>
        <end position="120"/>
    </location>
</feature>
<feature type="compositionally biased region" description="Basic and acidic residues" evidence="1">
    <location>
        <begin position="196"/>
        <end position="207"/>
    </location>
</feature>
<dbReference type="EMBL" id="JAHCVI010000001">
    <property type="protein sequence ID" value="KAG7294171.1"/>
    <property type="molecule type" value="Genomic_DNA"/>
</dbReference>
<dbReference type="PANTHER" id="PTHR15410">
    <property type="entry name" value="HIRA-INTERACTING PROTEIN 3"/>
    <property type="match status" value="1"/>
</dbReference>
<evidence type="ECO:0000313" key="2">
    <source>
        <dbReference type="EMBL" id="KAG7294171.1"/>
    </source>
</evidence>
<feature type="compositionally biased region" description="Low complexity" evidence="1">
    <location>
        <begin position="231"/>
        <end position="241"/>
    </location>
</feature>
<feature type="compositionally biased region" description="Polar residues" evidence="1">
    <location>
        <begin position="177"/>
        <end position="192"/>
    </location>
</feature>
<dbReference type="AlphaFoldDB" id="A0AAD4F716"/>
<accession>A0AAD4F716</accession>
<dbReference type="PANTHER" id="PTHR15410:SF2">
    <property type="entry name" value="HIRA-INTERACTING PROTEIN 3"/>
    <property type="match status" value="1"/>
</dbReference>
<comment type="caution">
    <text evidence="2">The sequence shown here is derived from an EMBL/GenBank/DDBJ whole genome shotgun (WGS) entry which is preliminary data.</text>
</comment>
<name>A0AAD4F716_9PEZI</name>
<protein>
    <recommendedName>
        <fullName evidence="4">Transcriptional regulator</fullName>
    </recommendedName>
</protein>
<feature type="region of interest" description="Disordered" evidence="1">
    <location>
        <begin position="67"/>
        <end position="241"/>
    </location>
</feature>